<protein>
    <submittedName>
        <fullName evidence="1">Uncharacterized protein</fullName>
    </submittedName>
</protein>
<sequence>MLTNIPRSYKFRFENNFIDFLNLIKTASVTFKGQDLEIDGQLEGHSDISFNLYRGIDKFKRVLSDAWHDSNNSLEETLDNTYLKTDKFFLLSRYITEVESIQQLLTIEKGDFSHKNFYFSNISTEQKYQVVTLDQKEFQEYYFWMDHYVKKMLSYLNHIKSAIENVPQEEFRIPEYMKPDPNDSSFENPIGCFEYLFLNNGISRMRNQFVPTEEDYYHNDIIYDKEKEVLTIHDQDPETGEWETKVVHFKDKYRNRLYSSFLLSRKLIDEHINKDKKDDEIRTFISLILGKLKYLLKSIESNKDAIKYEESPKPIRGLIRYLYEKYDFFCPKADDLVEDILSEKIKKIEQSPPSKLIPQLSNTINVFMFKRRNIETFSTILYHGLTTGQLISKETDIQKIRKAFDGTAQVHPLKIRWIDRGKNGKCNKQTLLYLFRRLIEEGIIEEITDNKLLFQRLNFVFVDENGEQLQYLKESKAAAGKSSKTITYSKKVIDTAIKDINTATYGK</sequence>
<dbReference type="RefSeq" id="WP_168870772.1">
    <property type="nucleotide sequence ID" value="NZ_JABAIA010000001.1"/>
</dbReference>
<gene>
    <name evidence="1" type="ORF">HGH92_11060</name>
</gene>
<dbReference type="Proteomes" id="UP000570474">
    <property type="component" value="Unassembled WGS sequence"/>
</dbReference>
<dbReference type="AlphaFoldDB" id="A0A847RP13"/>
<comment type="caution">
    <text evidence="1">The sequence shown here is derived from an EMBL/GenBank/DDBJ whole genome shotgun (WGS) entry which is preliminary data.</text>
</comment>
<reference evidence="1 2" key="1">
    <citation type="submission" date="2020-04" db="EMBL/GenBank/DDBJ databases">
        <authorList>
            <person name="Yin C."/>
        </authorList>
    </citation>
    <scope>NUCLEOTIDE SEQUENCE [LARGE SCALE GENOMIC DNA]</scope>
    <source>
        <strain evidence="1 2">Ae27</strain>
    </source>
</reference>
<evidence type="ECO:0000313" key="1">
    <source>
        <dbReference type="EMBL" id="NLR64843.1"/>
    </source>
</evidence>
<evidence type="ECO:0000313" key="2">
    <source>
        <dbReference type="Proteomes" id="UP000570474"/>
    </source>
</evidence>
<proteinExistence type="predicted"/>
<accession>A0A847RP13</accession>
<name>A0A847RP13_9BACT</name>
<organism evidence="1 2">
    <name type="scientific">Chitinophaga varians</name>
    <dbReference type="NCBI Taxonomy" id="2202339"/>
    <lineage>
        <taxon>Bacteria</taxon>
        <taxon>Pseudomonadati</taxon>
        <taxon>Bacteroidota</taxon>
        <taxon>Chitinophagia</taxon>
        <taxon>Chitinophagales</taxon>
        <taxon>Chitinophagaceae</taxon>
        <taxon>Chitinophaga</taxon>
    </lineage>
</organism>
<keyword evidence="2" id="KW-1185">Reference proteome</keyword>
<dbReference type="EMBL" id="JABAIA010000001">
    <property type="protein sequence ID" value="NLR64843.1"/>
    <property type="molecule type" value="Genomic_DNA"/>
</dbReference>